<evidence type="ECO:0000313" key="1">
    <source>
        <dbReference type="EMBL" id="RKK83293.1"/>
    </source>
</evidence>
<dbReference type="VEuPathDB" id="FungiDB:FOMG_18530"/>
<gene>
    <name evidence="1" type="ORF">BFJ68_g17464</name>
</gene>
<dbReference type="AlphaFoldDB" id="A0A420NSQ3"/>
<evidence type="ECO:0000313" key="2">
    <source>
        <dbReference type="Proteomes" id="UP000285860"/>
    </source>
</evidence>
<accession>A0A420NSQ3</accession>
<proteinExistence type="predicted"/>
<dbReference type="Proteomes" id="UP000285860">
    <property type="component" value="Unassembled WGS sequence"/>
</dbReference>
<protein>
    <submittedName>
        <fullName evidence="1">Uncharacterized protein</fullName>
    </submittedName>
</protein>
<dbReference type="EMBL" id="MRCY01000566">
    <property type="protein sequence ID" value="RKK83293.1"/>
    <property type="molecule type" value="Genomic_DNA"/>
</dbReference>
<sequence>MTTPETTASQYWSFRICPSVVNTLSLTSITTTPEVMRKRLTSRILPLDLDLSRRLNVVAPVNAKEPIISGRAASGVVDGVRQFSNTTSLSIFDQDAVPLNAQLQSVSNAISQGLYKSVRSGQHDLASPFGGQVAKIIHLSAQTKQLPPPYSKKTFPLPSAPTYHQSDLGEILKMSAIMAWLKFGLYLRRSKSATQEWRPWKTMIDVSKKA</sequence>
<reference evidence="1 2" key="1">
    <citation type="journal article" date="2018" name="Sci. Rep.">
        <title>Characterisation of pathogen-specific regions and novel effector candidates in Fusarium oxysporum f. sp. cepae.</title>
        <authorList>
            <person name="Armitage A.D."/>
            <person name="Taylor A."/>
            <person name="Sobczyk M.K."/>
            <person name="Baxter L."/>
            <person name="Greenfield B.P."/>
            <person name="Bates H.J."/>
            <person name="Wilson F."/>
            <person name="Jackson A.C."/>
            <person name="Ott S."/>
            <person name="Harrison R.J."/>
            <person name="Clarkson J.P."/>
        </authorList>
    </citation>
    <scope>NUCLEOTIDE SEQUENCE [LARGE SCALE GENOMIC DNA]</scope>
    <source>
        <strain evidence="1 2">Fo_A28</strain>
    </source>
</reference>
<comment type="caution">
    <text evidence="1">The sequence shown here is derived from an EMBL/GenBank/DDBJ whole genome shotgun (WGS) entry which is preliminary data.</text>
</comment>
<organism evidence="1 2">
    <name type="scientific">Fusarium oxysporum</name>
    <name type="common">Fusarium vascular wilt</name>
    <dbReference type="NCBI Taxonomy" id="5507"/>
    <lineage>
        <taxon>Eukaryota</taxon>
        <taxon>Fungi</taxon>
        <taxon>Dikarya</taxon>
        <taxon>Ascomycota</taxon>
        <taxon>Pezizomycotina</taxon>
        <taxon>Sordariomycetes</taxon>
        <taxon>Hypocreomycetidae</taxon>
        <taxon>Hypocreales</taxon>
        <taxon>Nectriaceae</taxon>
        <taxon>Fusarium</taxon>
        <taxon>Fusarium oxysporum species complex</taxon>
    </lineage>
</organism>
<name>A0A420NSQ3_FUSOX</name>